<dbReference type="AlphaFoldDB" id="A0A8J5H3B6"/>
<dbReference type="InterPro" id="IPR036865">
    <property type="entry name" value="CRAL-TRIO_dom_sf"/>
</dbReference>
<dbReference type="Proteomes" id="UP000734854">
    <property type="component" value="Unassembled WGS sequence"/>
</dbReference>
<keyword evidence="3" id="KW-1185">Reference proteome</keyword>
<evidence type="ECO:0000313" key="3">
    <source>
        <dbReference type="Proteomes" id="UP000734854"/>
    </source>
</evidence>
<dbReference type="Pfam" id="PF03765">
    <property type="entry name" value="CRAL_TRIO_N"/>
    <property type="match status" value="1"/>
</dbReference>
<dbReference type="PANTHER" id="PTHR45824">
    <property type="entry name" value="GH16843P"/>
    <property type="match status" value="1"/>
</dbReference>
<dbReference type="SUPFAM" id="SSF46938">
    <property type="entry name" value="CRAL/TRIO N-terminal domain"/>
    <property type="match status" value="1"/>
</dbReference>
<dbReference type="InterPro" id="IPR052578">
    <property type="entry name" value="PI_Transfer_CRAL-TRIO"/>
</dbReference>
<name>A0A8J5H3B6_ZINOF</name>
<dbReference type="PRINTS" id="PR00180">
    <property type="entry name" value="CRETINALDHBP"/>
</dbReference>
<organism evidence="2 3">
    <name type="scientific">Zingiber officinale</name>
    <name type="common">Ginger</name>
    <name type="synonym">Amomum zingiber</name>
    <dbReference type="NCBI Taxonomy" id="94328"/>
    <lineage>
        <taxon>Eukaryota</taxon>
        <taxon>Viridiplantae</taxon>
        <taxon>Streptophyta</taxon>
        <taxon>Embryophyta</taxon>
        <taxon>Tracheophyta</taxon>
        <taxon>Spermatophyta</taxon>
        <taxon>Magnoliopsida</taxon>
        <taxon>Liliopsida</taxon>
        <taxon>Zingiberales</taxon>
        <taxon>Zingiberaceae</taxon>
        <taxon>Zingiber</taxon>
    </lineage>
</organism>
<dbReference type="Pfam" id="PF00650">
    <property type="entry name" value="CRAL_TRIO"/>
    <property type="match status" value="1"/>
</dbReference>
<dbReference type="InterPro" id="IPR036273">
    <property type="entry name" value="CRAL/TRIO_N_dom_sf"/>
</dbReference>
<dbReference type="PANTHER" id="PTHR45824:SF22">
    <property type="entry name" value="SEC14P-LIKE PHOSPHATIDYLINOSITOL TRANSFER FAMILY PROTEIN"/>
    <property type="match status" value="1"/>
</dbReference>
<dbReference type="GO" id="GO:0008526">
    <property type="term" value="F:phosphatidylinositol transfer activity"/>
    <property type="evidence" value="ECO:0007669"/>
    <property type="project" value="TreeGrafter"/>
</dbReference>
<dbReference type="CDD" id="cd00170">
    <property type="entry name" value="SEC14"/>
    <property type="match status" value="1"/>
</dbReference>
<evidence type="ECO:0000313" key="2">
    <source>
        <dbReference type="EMBL" id="KAG6517673.1"/>
    </source>
</evidence>
<dbReference type="PROSITE" id="PS50191">
    <property type="entry name" value="CRAL_TRIO"/>
    <property type="match status" value="1"/>
</dbReference>
<sequence length="492" mass="56037">MDTDILLCGFLLSFCSLRRLVSREEDDAPAEESIPDPISLFVVVVQVRLPALLFCSPSPLLVASHFTRLACVDFARSGLKWGSKLYLESENFEQNFCGFFLDRRIHERETFRGTNAKGETVTLAPHAIAFNALVICSYFRRMRNSHKEKDDEAIKEQKQAIKVGDITTAGRAGCWAAAHADRKGNSTLGGCGGFRWGHNLVRWMVVAKRPNGGAADIGCLANQIKDLRAAIGPLSGRASMFCDDLCLARYLEARNWNVDKAKKMLQDTLKWRATYKPEEIRWHEIAREGETGKVYRADFHDRDGRTVLVLRPGKQNTSSQDNQLRHLVYLLENAIINLSEDQKQMIWLIDFTGWSLTNSVPIRTARETAHILQSHYPERLGAAYLYNPPRIFETFWKIVKYFLDPKTFQKVKFVYLKNEESVTLFTKNFEPEVLPEDYGGKSKTQYNYEEFSKLMMKDDIKADAIWGLDDKHASLSGHRVAPEPEHCTAQAT</sequence>
<evidence type="ECO:0000259" key="1">
    <source>
        <dbReference type="PROSITE" id="PS50191"/>
    </source>
</evidence>
<feature type="domain" description="CRAL-TRIO" evidence="1">
    <location>
        <begin position="282"/>
        <end position="446"/>
    </location>
</feature>
<dbReference type="Gene3D" id="3.40.525.10">
    <property type="entry name" value="CRAL-TRIO lipid binding domain"/>
    <property type="match status" value="1"/>
</dbReference>
<protein>
    <recommendedName>
        <fullName evidence="1">CRAL-TRIO domain-containing protein</fullName>
    </recommendedName>
</protein>
<dbReference type="FunFam" id="3.40.525.10:FF:000008">
    <property type="entry name" value="Phosphatidylinositol transfer protein 3"/>
    <property type="match status" value="1"/>
</dbReference>
<dbReference type="EMBL" id="JACMSC010000006">
    <property type="protein sequence ID" value="KAG6517673.1"/>
    <property type="molecule type" value="Genomic_DNA"/>
</dbReference>
<dbReference type="SMART" id="SM00516">
    <property type="entry name" value="SEC14"/>
    <property type="match status" value="1"/>
</dbReference>
<dbReference type="SUPFAM" id="SSF52087">
    <property type="entry name" value="CRAL/TRIO domain"/>
    <property type="match status" value="1"/>
</dbReference>
<proteinExistence type="predicted"/>
<dbReference type="InterPro" id="IPR011074">
    <property type="entry name" value="CRAL/TRIO_N_dom"/>
</dbReference>
<reference evidence="2 3" key="1">
    <citation type="submission" date="2020-08" db="EMBL/GenBank/DDBJ databases">
        <title>Plant Genome Project.</title>
        <authorList>
            <person name="Zhang R.-G."/>
        </authorList>
    </citation>
    <scope>NUCLEOTIDE SEQUENCE [LARGE SCALE GENOMIC DNA]</scope>
    <source>
        <tissue evidence="2">Rhizome</tissue>
    </source>
</reference>
<gene>
    <name evidence="2" type="ORF">ZIOFF_021069</name>
</gene>
<dbReference type="SMART" id="SM01100">
    <property type="entry name" value="CRAL_TRIO_N"/>
    <property type="match status" value="1"/>
</dbReference>
<dbReference type="InterPro" id="IPR001251">
    <property type="entry name" value="CRAL-TRIO_dom"/>
</dbReference>
<accession>A0A8J5H3B6</accession>
<comment type="caution">
    <text evidence="2">The sequence shown here is derived from an EMBL/GenBank/DDBJ whole genome shotgun (WGS) entry which is preliminary data.</text>
</comment>